<evidence type="ECO:0000256" key="11">
    <source>
        <dbReference type="ARBA" id="ARBA00049080"/>
    </source>
</evidence>
<dbReference type="PIRSF" id="PIRSF000161">
    <property type="entry name" value="DHPR"/>
    <property type="match status" value="1"/>
</dbReference>
<proteinExistence type="inferred from homology"/>
<dbReference type="InterPro" id="IPR023940">
    <property type="entry name" value="DHDPR_bac"/>
</dbReference>
<evidence type="ECO:0000259" key="14">
    <source>
        <dbReference type="Pfam" id="PF01113"/>
    </source>
</evidence>
<dbReference type="KEGG" id="fau:Fraau_1342"/>
<feature type="binding site" evidence="13">
    <location>
        <begin position="11"/>
        <end position="16"/>
    </location>
    <ligand>
        <name>NAD(+)</name>
        <dbReference type="ChEBI" id="CHEBI:57540"/>
    </ligand>
</feature>
<name>H8L5H4_FRAAD</name>
<dbReference type="GO" id="GO:0009089">
    <property type="term" value="P:lysine biosynthetic process via diaminopimelate"/>
    <property type="evidence" value="ECO:0007669"/>
    <property type="project" value="UniProtKB-UniRule"/>
</dbReference>
<dbReference type="Pfam" id="PF01113">
    <property type="entry name" value="DapB_N"/>
    <property type="match status" value="1"/>
</dbReference>
<comment type="pathway">
    <text evidence="9 13">Amino-acid biosynthesis; L-lysine biosynthesis via DAP pathway; (S)-tetrahydrodipicolinate from L-aspartate: step 4/4.</text>
</comment>
<evidence type="ECO:0000256" key="10">
    <source>
        <dbReference type="ARBA" id="ARBA00038983"/>
    </source>
</evidence>
<evidence type="ECO:0000256" key="9">
    <source>
        <dbReference type="ARBA" id="ARBA00037922"/>
    </source>
</evidence>
<dbReference type="PROSITE" id="PS01298">
    <property type="entry name" value="DAPB"/>
    <property type="match status" value="1"/>
</dbReference>
<gene>
    <name evidence="13" type="primary">dapB</name>
    <name evidence="16" type="ordered locus">Fraau_1342</name>
</gene>
<evidence type="ECO:0000256" key="2">
    <source>
        <dbReference type="ARBA" id="ARBA00022490"/>
    </source>
</evidence>
<comment type="similarity">
    <text evidence="1 13">Belongs to the DapB family.</text>
</comment>
<dbReference type="InterPro" id="IPR022663">
    <property type="entry name" value="DapB_C"/>
</dbReference>
<dbReference type="AlphaFoldDB" id="H8L5H4"/>
<feature type="domain" description="Dihydrodipicolinate reductase N-terminal" evidence="14">
    <location>
        <begin position="6"/>
        <end position="123"/>
    </location>
</feature>
<dbReference type="STRING" id="767434.Fraau_1342"/>
<dbReference type="PANTHER" id="PTHR20836">
    <property type="entry name" value="DIHYDRODIPICOLINATE REDUCTASE"/>
    <property type="match status" value="1"/>
</dbReference>
<feature type="binding site" evidence="13">
    <location>
        <position position="39"/>
    </location>
    <ligand>
        <name>NAD(+)</name>
        <dbReference type="ChEBI" id="CHEBI:57540"/>
    </ligand>
</feature>
<dbReference type="SUPFAM" id="SSF51735">
    <property type="entry name" value="NAD(P)-binding Rossmann-fold domains"/>
    <property type="match status" value="1"/>
</dbReference>
<dbReference type="FunFam" id="3.30.360.10:FF:000004">
    <property type="entry name" value="4-hydroxy-tetrahydrodipicolinate reductase"/>
    <property type="match status" value="1"/>
</dbReference>
<evidence type="ECO:0000256" key="5">
    <source>
        <dbReference type="ARBA" id="ARBA00022915"/>
    </source>
</evidence>
<dbReference type="CDD" id="cd02274">
    <property type="entry name" value="DHDPR_N"/>
    <property type="match status" value="1"/>
</dbReference>
<evidence type="ECO:0000256" key="6">
    <source>
        <dbReference type="ARBA" id="ARBA00023002"/>
    </source>
</evidence>
<dbReference type="OrthoDB" id="9790352at2"/>
<comment type="subunit">
    <text evidence="13">Homotetramer.</text>
</comment>
<dbReference type="GO" id="GO:0008839">
    <property type="term" value="F:4-hydroxy-tetrahydrodipicolinate reductase"/>
    <property type="evidence" value="ECO:0007669"/>
    <property type="project" value="UniProtKB-UniRule"/>
</dbReference>
<dbReference type="Pfam" id="PF05173">
    <property type="entry name" value="DapB_C"/>
    <property type="match status" value="1"/>
</dbReference>
<dbReference type="GO" id="GO:0050661">
    <property type="term" value="F:NADP binding"/>
    <property type="evidence" value="ECO:0007669"/>
    <property type="project" value="UniProtKB-UniRule"/>
</dbReference>
<dbReference type="GO" id="GO:0005829">
    <property type="term" value="C:cytosol"/>
    <property type="evidence" value="ECO:0007669"/>
    <property type="project" value="TreeGrafter"/>
</dbReference>
<dbReference type="EMBL" id="CP003350">
    <property type="protein sequence ID" value="AFC85775.1"/>
    <property type="molecule type" value="Genomic_DNA"/>
</dbReference>
<dbReference type="Gene3D" id="3.30.360.10">
    <property type="entry name" value="Dihydrodipicolinate Reductase, domain 2"/>
    <property type="match status" value="1"/>
</dbReference>
<keyword evidence="17" id="KW-1185">Reference proteome</keyword>
<protein>
    <recommendedName>
        <fullName evidence="10 13">4-hydroxy-tetrahydrodipicolinate reductase</fullName>
        <shortName evidence="13">HTPA reductase</shortName>
        <ecNumber evidence="10 13">1.17.1.8</ecNumber>
    </recommendedName>
</protein>
<evidence type="ECO:0000313" key="16">
    <source>
        <dbReference type="EMBL" id="AFC85775.1"/>
    </source>
</evidence>
<feature type="binding site" evidence="13">
    <location>
        <position position="46"/>
    </location>
    <ligand>
        <name>NADP(+)</name>
        <dbReference type="ChEBI" id="CHEBI:58349"/>
    </ligand>
</feature>
<comment type="catalytic activity">
    <reaction evidence="11 13">
        <text>(S)-2,3,4,5-tetrahydrodipicolinate + NADP(+) + H2O = (2S,4S)-4-hydroxy-2,3,4,5-tetrahydrodipicolinate + NADPH + H(+)</text>
        <dbReference type="Rhea" id="RHEA:35331"/>
        <dbReference type="ChEBI" id="CHEBI:15377"/>
        <dbReference type="ChEBI" id="CHEBI:15378"/>
        <dbReference type="ChEBI" id="CHEBI:16845"/>
        <dbReference type="ChEBI" id="CHEBI:57783"/>
        <dbReference type="ChEBI" id="CHEBI:58349"/>
        <dbReference type="ChEBI" id="CHEBI:67139"/>
        <dbReference type="EC" id="1.17.1.8"/>
    </reaction>
</comment>
<evidence type="ECO:0000256" key="13">
    <source>
        <dbReference type="HAMAP-Rule" id="MF_00102"/>
    </source>
</evidence>
<feature type="binding site" evidence="13">
    <location>
        <begin position="162"/>
        <end position="163"/>
    </location>
    <ligand>
        <name>(S)-2,3,4,5-tetrahydrodipicolinate</name>
        <dbReference type="ChEBI" id="CHEBI:16845"/>
    </ligand>
</feature>
<comment type="catalytic activity">
    <reaction evidence="12 13">
        <text>(S)-2,3,4,5-tetrahydrodipicolinate + NAD(+) + H2O = (2S,4S)-4-hydroxy-2,3,4,5-tetrahydrodipicolinate + NADH + H(+)</text>
        <dbReference type="Rhea" id="RHEA:35323"/>
        <dbReference type="ChEBI" id="CHEBI:15377"/>
        <dbReference type="ChEBI" id="CHEBI:15378"/>
        <dbReference type="ChEBI" id="CHEBI:16845"/>
        <dbReference type="ChEBI" id="CHEBI:57540"/>
        <dbReference type="ChEBI" id="CHEBI:57945"/>
        <dbReference type="ChEBI" id="CHEBI:67139"/>
        <dbReference type="EC" id="1.17.1.8"/>
    </reaction>
</comment>
<organism evidence="16 17">
    <name type="scientific">Frateuria aurantia (strain ATCC 33424 / DSM 6220 / KCTC 2777 / LMG 1558 / NBRC 3245 / NCIMB 13370)</name>
    <name type="common">Acetobacter aurantius</name>
    <dbReference type="NCBI Taxonomy" id="767434"/>
    <lineage>
        <taxon>Bacteria</taxon>
        <taxon>Pseudomonadati</taxon>
        <taxon>Pseudomonadota</taxon>
        <taxon>Gammaproteobacteria</taxon>
        <taxon>Lysobacterales</taxon>
        <taxon>Rhodanobacteraceae</taxon>
        <taxon>Frateuria</taxon>
    </lineage>
</organism>
<keyword evidence="8 13" id="KW-0457">Lysine biosynthesis</keyword>
<dbReference type="HAMAP" id="MF_00102">
    <property type="entry name" value="DapB"/>
    <property type="match status" value="1"/>
</dbReference>
<sequence length="266" mass="28101">MSKRLRIVVQGASGRMGRAVLELLRDHPQLELAAAMVGEASASLGRPLGADWPSHSFRADWLALEDADLVIDFSGPAGFDTAVSQAERLRAALVTGTTGLDAVAQALLDRAAQTIPVFHAANFSLGVAILGRLLAQAARSLADWDLEIVEAHHRRKEDAPSGTALALGQQAAHARGVKLEEVAVYAREGRCGPRTDGEIGFAVVRGGGIVGEHQAMLIGPAERIELAHRADDRSIFARGAVTAAEWLALQAPGRYGMDELIADRGG</sequence>
<dbReference type="NCBIfam" id="TIGR00036">
    <property type="entry name" value="dapB"/>
    <property type="match status" value="1"/>
</dbReference>
<dbReference type="HOGENOM" id="CLU_047479_2_1_6"/>
<keyword evidence="2 13" id="KW-0963">Cytoplasm</keyword>
<evidence type="ECO:0000256" key="4">
    <source>
        <dbReference type="ARBA" id="ARBA00022857"/>
    </source>
</evidence>
<feature type="binding site" evidence="13">
    <location>
        <begin position="96"/>
        <end position="98"/>
    </location>
    <ligand>
        <name>NAD(+)</name>
        <dbReference type="ChEBI" id="CHEBI:57540"/>
    </ligand>
</feature>
<dbReference type="Proteomes" id="UP000005234">
    <property type="component" value="Chromosome"/>
</dbReference>
<dbReference type="EC" id="1.17.1.8" evidence="10 13"/>
<accession>H8L5H4</accession>
<dbReference type="GO" id="GO:0019877">
    <property type="term" value="P:diaminopimelate biosynthetic process"/>
    <property type="evidence" value="ECO:0007669"/>
    <property type="project" value="UniProtKB-UniRule"/>
</dbReference>
<dbReference type="RefSeq" id="WP_014402781.1">
    <property type="nucleotide sequence ID" value="NC_017033.1"/>
</dbReference>
<evidence type="ECO:0000256" key="8">
    <source>
        <dbReference type="ARBA" id="ARBA00023154"/>
    </source>
</evidence>
<dbReference type="UniPathway" id="UPA00034">
    <property type="reaction ID" value="UER00018"/>
</dbReference>
<comment type="caution">
    <text evidence="13">Was originally thought to be a dihydrodipicolinate reductase (DHDPR), catalyzing the conversion of dihydrodipicolinate to tetrahydrodipicolinate. However, it was shown in E.coli that the substrate of the enzymatic reaction is not dihydrodipicolinate (DHDP) but in fact (2S,4S)-4-hydroxy-2,3,4,5-tetrahydrodipicolinic acid (HTPA), the product released by the DapA-catalyzed reaction.</text>
</comment>
<dbReference type="GO" id="GO:0051287">
    <property type="term" value="F:NAD binding"/>
    <property type="evidence" value="ECO:0007669"/>
    <property type="project" value="UniProtKB-UniRule"/>
</dbReference>
<dbReference type="Gene3D" id="3.40.50.720">
    <property type="entry name" value="NAD(P)-binding Rossmann-like Domain"/>
    <property type="match status" value="1"/>
</dbReference>
<evidence type="ECO:0000256" key="12">
    <source>
        <dbReference type="ARBA" id="ARBA00049396"/>
    </source>
</evidence>
<dbReference type="eggNOG" id="COG0289">
    <property type="taxonomic scope" value="Bacteria"/>
</dbReference>
<keyword evidence="4 13" id="KW-0521">NADP</keyword>
<reference evidence="16" key="1">
    <citation type="submission" date="2012-02" db="EMBL/GenBank/DDBJ databases">
        <title>The complete genome of Frateuria aurantia DSM 6220.</title>
        <authorList>
            <consortium name="US DOE Joint Genome Institute (JGI-PGF)"/>
            <person name="Lucas S."/>
            <person name="Copeland A."/>
            <person name="Lapidus A."/>
            <person name="Glavina del Rio T."/>
            <person name="Dalin E."/>
            <person name="Tice H."/>
            <person name="Bruce D."/>
            <person name="Goodwin L."/>
            <person name="Pitluck S."/>
            <person name="Peters L."/>
            <person name="Ovchinnikova G."/>
            <person name="Teshima H."/>
            <person name="Kyrpides N."/>
            <person name="Mavromatis K."/>
            <person name="Ivanova N."/>
            <person name="Brettin T."/>
            <person name="Detter J.C."/>
            <person name="Han C."/>
            <person name="Larimer F."/>
            <person name="Land M."/>
            <person name="Hauser L."/>
            <person name="Markowitz V."/>
            <person name="Cheng J.-F."/>
            <person name="Hugenholtz P."/>
            <person name="Woyke T."/>
            <person name="Wu D."/>
            <person name="Brambilla E."/>
            <person name="Klenk H.-P."/>
            <person name="Eisen J.A."/>
        </authorList>
    </citation>
    <scope>NUCLEOTIDE SEQUENCE</scope>
    <source>
        <strain evidence="16">DSM 6220</strain>
    </source>
</reference>
<dbReference type="InterPro" id="IPR036291">
    <property type="entry name" value="NAD(P)-bd_dom_sf"/>
</dbReference>
<dbReference type="InterPro" id="IPR022664">
    <property type="entry name" value="DapB_N_CS"/>
</dbReference>
<dbReference type="InterPro" id="IPR000846">
    <property type="entry name" value="DapB_N"/>
</dbReference>
<comment type="function">
    <text evidence="13">Catalyzes the conversion of 4-hydroxy-tetrahydrodipicolinate (HTPA) to tetrahydrodipicolinate.</text>
</comment>
<keyword evidence="3 13" id="KW-0028">Amino-acid biosynthesis</keyword>
<evidence type="ECO:0000256" key="7">
    <source>
        <dbReference type="ARBA" id="ARBA00023027"/>
    </source>
</evidence>
<evidence type="ECO:0000259" key="15">
    <source>
        <dbReference type="Pfam" id="PF05173"/>
    </source>
</evidence>
<dbReference type="GO" id="GO:0016726">
    <property type="term" value="F:oxidoreductase activity, acting on CH or CH2 groups, NAD or NADP as acceptor"/>
    <property type="evidence" value="ECO:0007669"/>
    <property type="project" value="UniProtKB-UniRule"/>
</dbReference>
<dbReference type="SUPFAM" id="SSF55347">
    <property type="entry name" value="Glyceraldehyde-3-phosphate dehydrogenase-like, C-terminal domain"/>
    <property type="match status" value="1"/>
</dbReference>
<feature type="binding site" evidence="13">
    <location>
        <begin position="120"/>
        <end position="123"/>
    </location>
    <ligand>
        <name>NAD(+)</name>
        <dbReference type="ChEBI" id="CHEBI:57540"/>
    </ligand>
</feature>
<keyword evidence="5 13" id="KW-0220">Diaminopimelate biosynthesis</keyword>
<comment type="subcellular location">
    <subcellularLocation>
        <location evidence="13">Cytoplasm</location>
    </subcellularLocation>
</comment>
<feature type="domain" description="Dihydrodipicolinate reductase C-terminal" evidence="15">
    <location>
        <begin position="126"/>
        <end position="260"/>
    </location>
</feature>
<keyword evidence="7 13" id="KW-0520">NAD</keyword>
<feature type="binding site" evidence="13">
    <location>
        <position position="153"/>
    </location>
    <ligand>
        <name>(S)-2,3,4,5-tetrahydrodipicolinate</name>
        <dbReference type="ChEBI" id="CHEBI:16845"/>
    </ligand>
</feature>
<feature type="active site" description="Proton donor" evidence="13">
    <location>
        <position position="156"/>
    </location>
</feature>
<feature type="active site" description="Proton donor/acceptor" evidence="13">
    <location>
        <position position="152"/>
    </location>
</feature>
<evidence type="ECO:0000256" key="3">
    <source>
        <dbReference type="ARBA" id="ARBA00022605"/>
    </source>
</evidence>
<keyword evidence="6 13" id="KW-0560">Oxidoreductase</keyword>
<evidence type="ECO:0000256" key="1">
    <source>
        <dbReference type="ARBA" id="ARBA00006642"/>
    </source>
</evidence>
<evidence type="ECO:0000313" key="17">
    <source>
        <dbReference type="Proteomes" id="UP000005234"/>
    </source>
</evidence>
<dbReference type="PANTHER" id="PTHR20836:SF0">
    <property type="entry name" value="4-HYDROXY-TETRAHYDRODIPICOLINATE REDUCTASE 1, CHLOROPLASTIC-RELATED"/>
    <property type="match status" value="1"/>
</dbReference>